<organism evidence="9 10">
    <name type="scientific">Chryseobacterium geocarposphaerae</name>
    <dbReference type="NCBI Taxonomy" id="1416776"/>
    <lineage>
        <taxon>Bacteria</taxon>
        <taxon>Pseudomonadati</taxon>
        <taxon>Bacteroidota</taxon>
        <taxon>Flavobacteriia</taxon>
        <taxon>Flavobacteriales</taxon>
        <taxon>Weeksellaceae</taxon>
        <taxon>Chryseobacterium group</taxon>
        <taxon>Chryseobacterium</taxon>
    </lineage>
</organism>
<evidence type="ECO:0000256" key="2">
    <source>
        <dbReference type="ARBA" id="ARBA00010145"/>
    </source>
</evidence>
<dbReference type="InterPro" id="IPR004776">
    <property type="entry name" value="Mem_transp_PIN-like"/>
</dbReference>
<evidence type="ECO:0000256" key="4">
    <source>
        <dbReference type="ARBA" id="ARBA00022475"/>
    </source>
</evidence>
<dbReference type="EMBL" id="PGFD01000001">
    <property type="protein sequence ID" value="PJJ66149.1"/>
    <property type="molecule type" value="Genomic_DNA"/>
</dbReference>
<evidence type="ECO:0000256" key="5">
    <source>
        <dbReference type="ARBA" id="ARBA00022692"/>
    </source>
</evidence>
<name>A0A2M9C5Q1_9FLAO</name>
<feature type="transmembrane region" description="Helical" evidence="8">
    <location>
        <begin position="233"/>
        <end position="251"/>
    </location>
</feature>
<evidence type="ECO:0000256" key="3">
    <source>
        <dbReference type="ARBA" id="ARBA00022448"/>
    </source>
</evidence>
<comment type="subcellular location">
    <subcellularLocation>
        <location evidence="1">Cell membrane</location>
        <topology evidence="1">Multi-pass membrane protein</topology>
    </subcellularLocation>
</comment>
<feature type="transmembrane region" description="Helical" evidence="8">
    <location>
        <begin position="130"/>
        <end position="149"/>
    </location>
</feature>
<dbReference type="Pfam" id="PF03547">
    <property type="entry name" value="Mem_trans"/>
    <property type="match status" value="1"/>
</dbReference>
<keyword evidence="5 8" id="KW-0812">Transmembrane</keyword>
<evidence type="ECO:0000256" key="7">
    <source>
        <dbReference type="ARBA" id="ARBA00023136"/>
    </source>
</evidence>
<accession>A0A2M9C5Q1</accession>
<evidence type="ECO:0000256" key="8">
    <source>
        <dbReference type="SAM" id="Phobius"/>
    </source>
</evidence>
<dbReference type="PANTHER" id="PTHR36838">
    <property type="entry name" value="AUXIN EFFLUX CARRIER FAMILY PROTEIN"/>
    <property type="match status" value="1"/>
</dbReference>
<evidence type="ECO:0000313" key="10">
    <source>
        <dbReference type="Proteomes" id="UP000228740"/>
    </source>
</evidence>
<evidence type="ECO:0000256" key="1">
    <source>
        <dbReference type="ARBA" id="ARBA00004651"/>
    </source>
</evidence>
<comment type="caution">
    <text evidence="9">The sequence shown here is derived from an EMBL/GenBank/DDBJ whole genome shotgun (WGS) entry which is preliminary data.</text>
</comment>
<feature type="transmembrane region" description="Helical" evidence="8">
    <location>
        <begin position="170"/>
        <end position="189"/>
    </location>
</feature>
<proteinExistence type="inferred from homology"/>
<protein>
    <recommendedName>
        <fullName evidence="11">Transporter</fullName>
    </recommendedName>
</protein>
<keyword evidence="4" id="KW-1003">Cell membrane</keyword>
<feature type="transmembrane region" description="Helical" evidence="8">
    <location>
        <begin position="289"/>
        <end position="309"/>
    </location>
</feature>
<evidence type="ECO:0000313" key="9">
    <source>
        <dbReference type="EMBL" id="PJJ66149.1"/>
    </source>
</evidence>
<dbReference type="GO" id="GO:0005886">
    <property type="term" value="C:plasma membrane"/>
    <property type="evidence" value="ECO:0007669"/>
    <property type="project" value="UniProtKB-SubCell"/>
</dbReference>
<keyword evidence="10" id="KW-1185">Reference proteome</keyword>
<keyword evidence="3" id="KW-0813">Transport</keyword>
<keyword evidence="6 8" id="KW-1133">Transmembrane helix</keyword>
<feature type="transmembrane region" description="Helical" evidence="8">
    <location>
        <begin position="68"/>
        <end position="90"/>
    </location>
</feature>
<feature type="transmembrane region" description="Helical" evidence="8">
    <location>
        <begin position="102"/>
        <end position="124"/>
    </location>
</feature>
<dbReference type="Gene3D" id="1.20.1530.20">
    <property type="match status" value="1"/>
</dbReference>
<reference evidence="9 10" key="1">
    <citation type="submission" date="2017-11" db="EMBL/GenBank/DDBJ databases">
        <title>Genomic Encyclopedia of Archaeal and Bacterial Type Strains, Phase II (KMG-II): From Individual Species to Whole Genera.</title>
        <authorList>
            <person name="Goeker M."/>
        </authorList>
    </citation>
    <scope>NUCLEOTIDE SEQUENCE [LARGE SCALE GENOMIC DNA]</scope>
    <source>
        <strain evidence="9 10">DSM 27617</strain>
    </source>
</reference>
<dbReference type="GO" id="GO:0055085">
    <property type="term" value="P:transmembrane transport"/>
    <property type="evidence" value="ECO:0007669"/>
    <property type="project" value="InterPro"/>
</dbReference>
<keyword evidence="7 8" id="KW-0472">Membrane</keyword>
<evidence type="ECO:0008006" key="11">
    <source>
        <dbReference type="Google" id="ProtNLM"/>
    </source>
</evidence>
<gene>
    <name evidence="9" type="ORF">CLV73_0115</name>
</gene>
<dbReference type="AlphaFoldDB" id="A0A2M9C5Q1"/>
<dbReference type="InterPro" id="IPR038770">
    <property type="entry name" value="Na+/solute_symporter_sf"/>
</dbReference>
<evidence type="ECO:0000256" key="6">
    <source>
        <dbReference type="ARBA" id="ARBA00022989"/>
    </source>
</evidence>
<dbReference type="Proteomes" id="UP000228740">
    <property type="component" value="Unassembled WGS sequence"/>
</dbReference>
<sequence length="313" mass="34455">MSRKFVSYLSTMANFVLIAVCIIAGMVLKATKSIHPDAHKGINTWILYLALPAVSFKYLPKVHWTTEMLFPIVATLLTSVLCFFFMMFYSKSKGYSRRSRSTLELISGYSNTSFIGFPLVSAFYGESLLSIAIICDQTMFFSLSTLGIIAALRGGSQSGKVSAAFILKRLFTFPPLVGCIAALVLSRFIDFTLAEPFFDKLAATVSPLALFSVGLQLKFNGWKKLIPQMSASMFYKLILAPAITLGLALLLGIKGNIAKITIFESAMPTVLTSSIIAEQFRLNTKLTNLTIGFSIIIGLFTSAIWYKIIDVLF</sequence>
<feature type="transmembrane region" description="Helical" evidence="8">
    <location>
        <begin position="6"/>
        <end position="28"/>
    </location>
</feature>
<dbReference type="PANTHER" id="PTHR36838:SF1">
    <property type="entry name" value="SLR1864 PROTEIN"/>
    <property type="match status" value="1"/>
</dbReference>
<comment type="similarity">
    <text evidence="2">Belongs to the auxin efflux carrier (TC 2.A.69) family.</text>
</comment>